<reference evidence="1 2" key="1">
    <citation type="submission" date="2024-05" db="EMBL/GenBank/DDBJ databases">
        <title>A draft genome resource for the thread blight pathogen Marasmius tenuissimus strain MS-2.</title>
        <authorList>
            <person name="Yulfo-Soto G.E."/>
            <person name="Baruah I.K."/>
            <person name="Amoako-Attah I."/>
            <person name="Bukari Y."/>
            <person name="Meinhardt L.W."/>
            <person name="Bailey B.A."/>
            <person name="Cohen S.P."/>
        </authorList>
    </citation>
    <scope>NUCLEOTIDE SEQUENCE [LARGE SCALE GENOMIC DNA]</scope>
    <source>
        <strain evidence="1 2">MS-2</strain>
    </source>
</reference>
<dbReference type="Proteomes" id="UP001437256">
    <property type="component" value="Unassembled WGS sequence"/>
</dbReference>
<gene>
    <name evidence="1" type="ORF">AAF712_012179</name>
</gene>
<name>A0ABR2ZJ48_9AGAR</name>
<protein>
    <recommendedName>
        <fullName evidence="3">Transposase</fullName>
    </recommendedName>
</protein>
<sequence length="463" mass="52300">MVASSLGWTALPQPPTGYATWSEAGAALNAPSVAKNKKPEIRHLVLTDSQKTRLNAVYQQESTLLEFKDKPSDQQLAQDKMAELRLAKDQLDALESRWSVQWSTAWSTKAGRKKRTLYQCCSGYDSDNRQIQDSKTQRARDQTSSDKKWERRVPYAFTGCLAHVEVVENTNTGKVERVWGIFEHNEPFSKSVLQQLPAVPVHEHVWEVALDQMAQNARYVLSIDFRTVTSISYVLTAPTSLTAIQDTNQWMIRERRYRGMDTYNSITSNVRYLLLPSDSSTLYSKYGRTLGIDVKVPPQYNISDWLNPDSPRYKPDVARAIFHYSECAEAGDRFEACISTPEMDEAAWRYAHRSQLVLDGTFGVCTVRLLLFIALAIDPNGKGLPVALFLFSAPTGNRATHAGYNTAILQKILQKWENHLTSTHSGSERFSPCSAITDTDTKERGALLKVWPDIILLLCKFHV</sequence>
<evidence type="ECO:0008006" key="3">
    <source>
        <dbReference type="Google" id="ProtNLM"/>
    </source>
</evidence>
<evidence type="ECO:0000313" key="2">
    <source>
        <dbReference type="Proteomes" id="UP001437256"/>
    </source>
</evidence>
<evidence type="ECO:0000313" key="1">
    <source>
        <dbReference type="EMBL" id="KAL0061006.1"/>
    </source>
</evidence>
<accession>A0ABR2ZJ48</accession>
<comment type="caution">
    <text evidence="1">The sequence shown here is derived from an EMBL/GenBank/DDBJ whole genome shotgun (WGS) entry which is preliminary data.</text>
</comment>
<dbReference type="EMBL" id="JBBXMP010000151">
    <property type="protein sequence ID" value="KAL0061006.1"/>
    <property type="molecule type" value="Genomic_DNA"/>
</dbReference>
<keyword evidence="2" id="KW-1185">Reference proteome</keyword>
<organism evidence="1 2">
    <name type="scientific">Marasmius tenuissimus</name>
    <dbReference type="NCBI Taxonomy" id="585030"/>
    <lineage>
        <taxon>Eukaryota</taxon>
        <taxon>Fungi</taxon>
        <taxon>Dikarya</taxon>
        <taxon>Basidiomycota</taxon>
        <taxon>Agaricomycotina</taxon>
        <taxon>Agaricomycetes</taxon>
        <taxon>Agaricomycetidae</taxon>
        <taxon>Agaricales</taxon>
        <taxon>Marasmiineae</taxon>
        <taxon>Marasmiaceae</taxon>
        <taxon>Marasmius</taxon>
    </lineage>
</organism>
<proteinExistence type="predicted"/>